<dbReference type="Gene3D" id="3.60.15.10">
    <property type="entry name" value="Ribonuclease Z/Hydroxyacylglutathione hydrolase-like"/>
    <property type="match status" value="1"/>
</dbReference>
<dbReference type="SUPFAM" id="SSF56281">
    <property type="entry name" value="Metallo-hydrolase/oxidoreductase"/>
    <property type="match status" value="1"/>
</dbReference>
<gene>
    <name evidence="2" type="ORF">Pla100_44350</name>
</gene>
<reference evidence="2 3" key="1">
    <citation type="submission" date="2019-02" db="EMBL/GenBank/DDBJ databases">
        <title>Deep-cultivation of Planctomycetes and their phenomic and genomic characterization uncovers novel biology.</title>
        <authorList>
            <person name="Wiegand S."/>
            <person name="Jogler M."/>
            <person name="Boedeker C."/>
            <person name="Pinto D."/>
            <person name="Vollmers J."/>
            <person name="Rivas-Marin E."/>
            <person name="Kohn T."/>
            <person name="Peeters S.H."/>
            <person name="Heuer A."/>
            <person name="Rast P."/>
            <person name="Oberbeckmann S."/>
            <person name="Bunk B."/>
            <person name="Jeske O."/>
            <person name="Meyerdierks A."/>
            <person name="Storesund J.E."/>
            <person name="Kallscheuer N."/>
            <person name="Luecker S."/>
            <person name="Lage O.M."/>
            <person name="Pohl T."/>
            <person name="Merkel B.J."/>
            <person name="Hornburger P."/>
            <person name="Mueller R.-W."/>
            <person name="Bruemmer F."/>
            <person name="Labrenz M."/>
            <person name="Spormann A.M."/>
            <person name="Op Den Camp H."/>
            <person name="Overmann J."/>
            <person name="Amann R."/>
            <person name="Jetten M.S.M."/>
            <person name="Mascher T."/>
            <person name="Medema M.H."/>
            <person name="Devos D.P."/>
            <person name="Kaster A.-K."/>
            <person name="Ovreas L."/>
            <person name="Rohde M."/>
            <person name="Galperin M.Y."/>
            <person name="Jogler C."/>
        </authorList>
    </citation>
    <scope>NUCLEOTIDE SEQUENCE [LARGE SCALE GENOMIC DNA]</scope>
    <source>
        <strain evidence="2 3">Pla100</strain>
    </source>
</reference>
<dbReference type="SUPFAM" id="SSF111369">
    <property type="entry name" value="HlyD-like secretion proteins"/>
    <property type="match status" value="2"/>
</dbReference>
<proteinExistence type="predicted"/>
<feature type="domain" description="Metallo-beta-lactamase" evidence="1">
    <location>
        <begin position="51"/>
        <end position="268"/>
    </location>
</feature>
<dbReference type="PANTHER" id="PTHR30469">
    <property type="entry name" value="MULTIDRUG RESISTANCE PROTEIN MDTA"/>
    <property type="match status" value="1"/>
</dbReference>
<dbReference type="EMBL" id="SJPM01000010">
    <property type="protein sequence ID" value="TWT93118.1"/>
    <property type="molecule type" value="Genomic_DNA"/>
</dbReference>
<dbReference type="Pfam" id="PF00753">
    <property type="entry name" value="Lactamase_B"/>
    <property type="match status" value="1"/>
</dbReference>
<dbReference type="Gene3D" id="2.40.50.100">
    <property type="match status" value="1"/>
</dbReference>
<dbReference type="Gene3D" id="2.40.420.20">
    <property type="match status" value="1"/>
</dbReference>
<dbReference type="PANTHER" id="PTHR30469:SF11">
    <property type="entry name" value="BLL4320 PROTEIN"/>
    <property type="match status" value="1"/>
</dbReference>
<dbReference type="SMART" id="SM00849">
    <property type="entry name" value="Lactamase_B"/>
    <property type="match status" value="1"/>
</dbReference>
<name>A0A5C6A1N4_9BACT</name>
<dbReference type="InterPro" id="IPR001279">
    <property type="entry name" value="Metallo-B-lactamas"/>
</dbReference>
<comment type="caution">
    <text evidence="2">The sequence shown here is derived from an EMBL/GenBank/DDBJ whole genome shotgun (WGS) entry which is preliminary data.</text>
</comment>
<accession>A0A5C6A1N4</accession>
<protein>
    <submittedName>
        <fullName evidence="2">Putative efflux pump membrane fusion protein</fullName>
    </submittedName>
</protein>
<keyword evidence="3" id="KW-1185">Reference proteome</keyword>
<dbReference type="AlphaFoldDB" id="A0A5C6A1N4"/>
<dbReference type="GO" id="GO:1990281">
    <property type="term" value="C:efflux pump complex"/>
    <property type="evidence" value="ECO:0007669"/>
    <property type="project" value="TreeGrafter"/>
</dbReference>
<evidence type="ECO:0000313" key="3">
    <source>
        <dbReference type="Proteomes" id="UP000316213"/>
    </source>
</evidence>
<dbReference type="Gene3D" id="1.10.287.470">
    <property type="entry name" value="Helix hairpin bin"/>
    <property type="match status" value="1"/>
</dbReference>
<organism evidence="2 3">
    <name type="scientific">Neorhodopirellula pilleata</name>
    <dbReference type="NCBI Taxonomy" id="2714738"/>
    <lineage>
        <taxon>Bacteria</taxon>
        <taxon>Pseudomonadati</taxon>
        <taxon>Planctomycetota</taxon>
        <taxon>Planctomycetia</taxon>
        <taxon>Pirellulales</taxon>
        <taxon>Pirellulaceae</taxon>
        <taxon>Neorhodopirellula</taxon>
    </lineage>
</organism>
<evidence type="ECO:0000313" key="2">
    <source>
        <dbReference type="EMBL" id="TWT93118.1"/>
    </source>
</evidence>
<dbReference type="Pfam" id="PF25881">
    <property type="entry name" value="HH_YBHG"/>
    <property type="match status" value="1"/>
</dbReference>
<dbReference type="InterPro" id="IPR036866">
    <property type="entry name" value="RibonucZ/Hydroxyglut_hydro"/>
</dbReference>
<evidence type="ECO:0000259" key="1">
    <source>
        <dbReference type="SMART" id="SM00849"/>
    </source>
</evidence>
<dbReference type="InterPro" id="IPR059052">
    <property type="entry name" value="HH_YbhG-like"/>
</dbReference>
<dbReference type="GO" id="GO:0015562">
    <property type="term" value="F:efflux transmembrane transporter activity"/>
    <property type="evidence" value="ECO:0007669"/>
    <property type="project" value="TreeGrafter"/>
</dbReference>
<sequence>MTSTSNQPISENIPESGITYPCKANEAFGTPVEVANGVWWIRLPMKAPLESVNVYALRDGKGLTLVDTGANTPESIQALEAALGSAMLKSLPLRRIIVTHFHPDHIGSAGYLTKKHNASLWMTRTCWLTCQLLLRTSSNIPTTEAVEFMRNAGLNGIQLEAYRRQTSGNYRDWVSPLPDVYVPLVDMETIHIGFRTWKVATGNGHAAEHATLWSQDLAIVGDQILPNISASLTVPFTEPESDLVGEWLRSCQKLAQLANNQLLVLPGHQSPYTGCLNRLRQIRTNVEAGMQRIVRLIATPQSAVDLVEPFHNRSLSLDERSRLLPEIVGYLNHLASNGQLERTVGPEGAVLYGPGKSEPISELIPKARAGVSSQRTTAQFTGDEATSVTPTPVHAAIHETKKPAPVRLRVRSLVAASGLLLFSGLVYASRDHLTRIGNQASEIYPGRSLGVTSTRSSGGELKTPLLTVETYVPVKLSSTQLPRRFTGVVKAKRTSEVGFNRIGAIDSIPVQRGQHVSKNQVLATLNDALLQANLKAIDAQIKAATARLDEMLAGPRSQTIEVARNEVKAAQAELELAQTSFARTQRLVSIGAVSRQAVDETFSQVKSKQESFNATQNSLDELLSGTRSEQVLAQRAVLEELAASKEQLAVQLKESSIVSPFDAIVAERYRSPGSVVSPGEPVVRLVEVAAPEAWIGLPPEYIDRLMFDDPITVSIGPRSVGAKLSAVLPELDPGTRTNTAVFELIDLEPGWGIGRSVEIELTKPMDESGFWVAMSSIIQGDHGLWAVLALEPIEQTDTARLVKRELEVILVDSDRGYVRGTLQEGEPIVAAGLHRLTPGQIVRVDSQVAFKSMNASLTSPTL</sequence>
<dbReference type="OrthoDB" id="266524at2"/>
<dbReference type="Proteomes" id="UP000316213">
    <property type="component" value="Unassembled WGS sequence"/>
</dbReference>
<dbReference type="RefSeq" id="WP_146579938.1">
    <property type="nucleotide sequence ID" value="NZ_SJPM01000010.1"/>
</dbReference>